<dbReference type="Proteomes" id="UP000052943">
    <property type="component" value="Unassembled WGS sequence"/>
</dbReference>
<feature type="compositionally biased region" description="Low complexity" evidence="3">
    <location>
        <begin position="645"/>
        <end position="659"/>
    </location>
</feature>
<feature type="compositionally biased region" description="Basic and acidic residues" evidence="3">
    <location>
        <begin position="501"/>
        <end position="525"/>
    </location>
</feature>
<organism evidence="4 5">
    <name type="scientific">Phytophthora nicotianae</name>
    <name type="common">Potato buckeye rot agent</name>
    <name type="synonym">Phytophthora parasitica</name>
    <dbReference type="NCBI Taxonomy" id="4792"/>
    <lineage>
        <taxon>Eukaryota</taxon>
        <taxon>Sar</taxon>
        <taxon>Stramenopiles</taxon>
        <taxon>Oomycota</taxon>
        <taxon>Peronosporomycetes</taxon>
        <taxon>Peronosporales</taxon>
        <taxon>Peronosporaceae</taxon>
        <taxon>Phytophthora</taxon>
    </lineage>
</organism>
<comment type="caution">
    <text evidence="4">The sequence shown here is derived from an EMBL/GenBank/DDBJ whole genome shotgun (WGS) entry which is preliminary data.</text>
</comment>
<name>A0A0W8C8A5_PHYNI</name>
<proteinExistence type="inferred from homology"/>
<feature type="compositionally biased region" description="Acidic residues" evidence="3">
    <location>
        <begin position="588"/>
        <end position="600"/>
    </location>
</feature>
<feature type="region of interest" description="Disordered" evidence="3">
    <location>
        <begin position="274"/>
        <end position="838"/>
    </location>
</feature>
<dbReference type="InterPro" id="IPR044760">
    <property type="entry name" value="TRAPPC2L"/>
</dbReference>
<dbReference type="PANTHER" id="PTHR12403">
    <property type="entry name" value="TRAFFICKING PROTEIN PARTICLE COMPLEX SUBUNIT 2"/>
    <property type="match status" value="1"/>
</dbReference>
<dbReference type="OrthoDB" id="111084at2759"/>
<evidence type="ECO:0000313" key="4">
    <source>
        <dbReference type="EMBL" id="KUF80269.1"/>
    </source>
</evidence>
<feature type="compositionally biased region" description="Basic and acidic residues" evidence="3">
    <location>
        <begin position="708"/>
        <end position="721"/>
    </location>
</feature>
<feature type="compositionally biased region" description="Low complexity" evidence="3">
    <location>
        <begin position="694"/>
        <end position="705"/>
    </location>
</feature>
<feature type="compositionally biased region" description="Basic and acidic residues" evidence="3">
    <location>
        <begin position="322"/>
        <end position="337"/>
    </location>
</feature>
<reference evidence="4 5" key="1">
    <citation type="submission" date="2015-11" db="EMBL/GenBank/DDBJ databases">
        <title>Genomes and virulence difference between two physiological races of Phytophthora nicotianae.</title>
        <authorList>
            <person name="Liu H."/>
            <person name="Ma X."/>
            <person name="Yu H."/>
            <person name="Fang D."/>
            <person name="Li Y."/>
            <person name="Wang X."/>
            <person name="Wang W."/>
            <person name="Dong Y."/>
            <person name="Xiao B."/>
        </authorList>
    </citation>
    <scope>NUCLEOTIDE SEQUENCE [LARGE SCALE GENOMIC DNA]</scope>
    <source>
        <strain evidence="5">race 0</strain>
    </source>
</reference>
<gene>
    <name evidence="4" type="ORF">AM587_10016996</name>
</gene>
<sequence length="1114" mass="121728">MSRRGNSANHSQVTPYQQIELDDGWREWENTKQELVLVKRQLAEKLQAAFAILRSPQDAKTTKTRKQELIDRLVSECLQKAATSEALVEERRRELDKLKYSSKFLRFQELEIEIEECHTEIERLRAKLALTSASSPTAIVGKLKVSSVPLTPKDTVAITGTLSKKAKLDPLGVHEDISPDNRQNANASTNLSATRMPPVQTATGQVRVVPLAKYHQREGFVSKTRRRALEAEYYKQVRLAQLEVECELEENLHIRAAREAKRLHAVEQQDWQKETIVDSASSQHSTTETGTNSDKRTDDRDDLPQIEANSGKPDTASQEIGENEHTSVDSIDKEVDIATRAPVEHSAGNTAQAESVETTVTVESAENQVETTEEGNGNGEASEELQNVQKTYEDDEFDDNDDNSKETGPGGEYNGWNVDPNPQNGHQSDSIEKKDAELSQQPDDSDDGNSKSAIWNADPTASPEADIPSEAEADRVVWNADHHPGGSDEPMDDVSVVNSDDEGHAYDDSKEYDGKHDEISKDTRSVGEYNAWNVDPNSQSDRLTDSKNTDLNQQAGNNEADVDRVVWNADPHVDGSDAVKTDASVVNSDEEDLAQDDSVEHEDPIPKKDNPASNAWNLDPSPPVPTDANLADSVASYEAEEQSPNVIDTNTDVNVWNVNPIPASDPTHTAENMTEAIDGGRPAVADQPGWNIDPDPAAAAASNPEVPAPHKDTTDDYRAELVENNPDDSNAIVGSNPSDSAPDEENDENPWNLDPTLAPSITEDKGDNEDPLQNGELPLSGAAELSSRVGSAQGDSDHGAVDLEEDTNNAWNLDPTAPTAVLMPDVDGSNSPSGEEVIERNVWNLDRHTGDASEATDTFNEATGLETTQEDEVAPIPPTVADALPAGAGEEGPTPIYQETPDESSNDPDTPVIDGDADMTAASEPNSEASYHSSPRELEDDATPEPRQNGTLYQTTLHATFPQHFSVISRYFCLMIACVAVIGAANSPLYIRTFGEEGEDLGFHYIAHVSLDVIEEKLRGAGITSSKDDMYLGSLGPIEDYRVYGYVTNTSVKFVVVLQDTPVRESELRPFFAEVHRLYVNAMSNPFAPLGERLTSQTFDKRVSNLVVQHNTGN</sequence>
<feature type="compositionally biased region" description="Basic and acidic residues" evidence="3">
    <location>
        <begin position="293"/>
        <end position="303"/>
    </location>
</feature>
<feature type="compositionally biased region" description="Polar residues" evidence="3">
    <location>
        <begin position="278"/>
        <end position="292"/>
    </location>
</feature>
<feature type="compositionally biased region" description="Basic and acidic residues" evidence="3">
    <location>
        <begin position="601"/>
        <end position="610"/>
    </location>
</feature>
<dbReference type="Gene3D" id="3.30.450.70">
    <property type="match status" value="1"/>
</dbReference>
<dbReference type="InterPro" id="IPR006722">
    <property type="entry name" value="Sedlin"/>
</dbReference>
<feature type="compositionally biased region" description="Basic and acidic residues" evidence="3">
    <location>
        <begin position="472"/>
        <end position="486"/>
    </location>
</feature>
<feature type="compositionally biased region" description="Polar residues" evidence="3">
    <location>
        <begin position="180"/>
        <end position="193"/>
    </location>
</feature>
<dbReference type="EMBL" id="LNFO01004582">
    <property type="protein sequence ID" value="KUF80269.1"/>
    <property type="molecule type" value="Genomic_DNA"/>
</dbReference>
<feature type="region of interest" description="Disordered" evidence="3">
    <location>
        <begin position="172"/>
        <end position="199"/>
    </location>
</feature>
<feature type="compositionally biased region" description="Basic and acidic residues" evidence="3">
    <location>
        <begin position="571"/>
        <end position="580"/>
    </location>
</feature>
<evidence type="ECO:0000313" key="5">
    <source>
        <dbReference type="Proteomes" id="UP000052943"/>
    </source>
</evidence>
<dbReference type="AlphaFoldDB" id="A0A0W8C8A5"/>
<dbReference type="STRING" id="4790.A0A0W8C8A5"/>
<dbReference type="GO" id="GO:0005737">
    <property type="term" value="C:cytoplasm"/>
    <property type="evidence" value="ECO:0007669"/>
    <property type="project" value="GOC"/>
</dbReference>
<feature type="compositionally biased region" description="Polar residues" evidence="3">
    <location>
        <begin position="923"/>
        <end position="933"/>
    </location>
</feature>
<evidence type="ECO:0000256" key="2">
    <source>
        <dbReference type="ARBA" id="ARBA00024408"/>
    </source>
</evidence>
<feature type="region of interest" description="Disordered" evidence="3">
    <location>
        <begin position="866"/>
        <end position="949"/>
    </location>
</feature>
<dbReference type="CDD" id="cd14854">
    <property type="entry name" value="TRAPPC2L"/>
    <property type="match status" value="1"/>
</dbReference>
<feature type="compositionally biased region" description="Polar residues" evidence="3">
    <location>
        <begin position="347"/>
        <end position="365"/>
    </location>
</feature>
<dbReference type="Pfam" id="PF04628">
    <property type="entry name" value="Sedlin_N"/>
    <property type="match status" value="1"/>
</dbReference>
<protein>
    <recommendedName>
        <fullName evidence="2">Trafficking protein particle complex subunit 2-like protein</fullName>
    </recommendedName>
</protein>
<dbReference type="GO" id="GO:0006888">
    <property type="term" value="P:endoplasmic reticulum to Golgi vesicle-mediated transport"/>
    <property type="evidence" value="ECO:0007669"/>
    <property type="project" value="InterPro"/>
</dbReference>
<accession>A0A0W8C8A5</accession>
<evidence type="ECO:0000256" key="1">
    <source>
        <dbReference type="ARBA" id="ARBA00006626"/>
    </source>
</evidence>
<dbReference type="SUPFAM" id="SSF64356">
    <property type="entry name" value="SNARE-like"/>
    <property type="match status" value="1"/>
</dbReference>
<comment type="similarity">
    <text evidence="1">Belongs to the TRAPP small subunits family. Sedlin subfamily.</text>
</comment>
<evidence type="ECO:0000256" key="3">
    <source>
        <dbReference type="SAM" id="MobiDB-lite"/>
    </source>
</evidence>
<dbReference type="InterPro" id="IPR011012">
    <property type="entry name" value="Longin-like_dom_sf"/>
</dbReference>